<comment type="caution">
    <text evidence="1">The sequence shown here is derived from an EMBL/GenBank/DDBJ whole genome shotgun (WGS) entry which is preliminary data.</text>
</comment>
<gene>
    <name evidence="1" type="ORF">RHMOL_Rhmol11G0174800</name>
</gene>
<accession>A0ACC0LT98</accession>
<name>A0ACC0LT98_RHOML</name>
<organism evidence="1 2">
    <name type="scientific">Rhododendron molle</name>
    <name type="common">Chinese azalea</name>
    <name type="synonym">Azalea mollis</name>
    <dbReference type="NCBI Taxonomy" id="49168"/>
    <lineage>
        <taxon>Eukaryota</taxon>
        <taxon>Viridiplantae</taxon>
        <taxon>Streptophyta</taxon>
        <taxon>Embryophyta</taxon>
        <taxon>Tracheophyta</taxon>
        <taxon>Spermatophyta</taxon>
        <taxon>Magnoliopsida</taxon>
        <taxon>eudicotyledons</taxon>
        <taxon>Gunneridae</taxon>
        <taxon>Pentapetalae</taxon>
        <taxon>asterids</taxon>
        <taxon>Ericales</taxon>
        <taxon>Ericaceae</taxon>
        <taxon>Ericoideae</taxon>
        <taxon>Rhodoreae</taxon>
        <taxon>Rhododendron</taxon>
    </lineage>
</organism>
<proteinExistence type="predicted"/>
<sequence>MSQLVATGTCVHVEGELKVPPVEAKQRVELIGVQMILDLGTVDPAKYPLPHTRLTLESLRDYVHLRPRTNTKTNRARKEHCVGGKEAMDNASDPSELLEILDPAMGWGTSLVCLEKFLDLAMSCVGEINRSRPKMGEVVREIENIIQEAGSNLNSKFVVFNLSSFEEKTDGFDSSVSFVPFRVEGH</sequence>
<reference evidence="1" key="1">
    <citation type="submission" date="2022-02" db="EMBL/GenBank/DDBJ databases">
        <title>Plant Genome Project.</title>
        <authorList>
            <person name="Zhang R.-G."/>
        </authorList>
    </citation>
    <scope>NUCLEOTIDE SEQUENCE</scope>
    <source>
        <strain evidence="1">AT1</strain>
    </source>
</reference>
<dbReference type="EMBL" id="CM046398">
    <property type="protein sequence ID" value="KAI8531940.1"/>
    <property type="molecule type" value="Genomic_DNA"/>
</dbReference>
<evidence type="ECO:0000313" key="1">
    <source>
        <dbReference type="EMBL" id="KAI8531940.1"/>
    </source>
</evidence>
<evidence type="ECO:0000313" key="2">
    <source>
        <dbReference type="Proteomes" id="UP001062846"/>
    </source>
</evidence>
<dbReference type="Proteomes" id="UP001062846">
    <property type="component" value="Chromosome 11"/>
</dbReference>
<protein>
    <submittedName>
        <fullName evidence="1">Uncharacterized protein</fullName>
    </submittedName>
</protein>
<keyword evidence="2" id="KW-1185">Reference proteome</keyword>